<dbReference type="InterPro" id="IPR009305">
    <property type="entry name" value="Mpo1-like"/>
</dbReference>
<dbReference type="RefSeq" id="WP_068717377.1">
    <property type="nucleotide sequence ID" value="NZ_AP014636.1"/>
</dbReference>
<proteinExistence type="predicted"/>
<sequence length="118" mass="13908">MDIKETIKWQWEGYLNYHQSRENLFIHIVFVPIFIVSFVCLVLSIVWFNLVFASIFLFAMMLSFGFQGVGHSKETNPSEPFTGVKNAMVRILAEQFYTFPKFVLSGKWYQALRKLEQK</sequence>
<name>A0ABS7YFV9_9VIBR</name>
<gene>
    <name evidence="2" type="ORF">LDJ79_00385</name>
</gene>
<feature type="transmembrane region" description="Helical" evidence="1">
    <location>
        <begin position="51"/>
        <end position="69"/>
    </location>
</feature>
<evidence type="ECO:0000313" key="2">
    <source>
        <dbReference type="EMBL" id="MCA2014545.1"/>
    </source>
</evidence>
<dbReference type="EMBL" id="JAIWIU010000004">
    <property type="protein sequence ID" value="MCA2014545.1"/>
    <property type="molecule type" value="Genomic_DNA"/>
</dbReference>
<dbReference type="Proteomes" id="UP001199044">
    <property type="component" value="Unassembled WGS sequence"/>
</dbReference>
<evidence type="ECO:0000313" key="3">
    <source>
        <dbReference type="Proteomes" id="UP001199044"/>
    </source>
</evidence>
<accession>A0ABS7YFV9</accession>
<keyword evidence="1" id="KW-0472">Membrane</keyword>
<dbReference type="Pfam" id="PF06127">
    <property type="entry name" value="Mpo1-like"/>
    <property type="match status" value="1"/>
</dbReference>
<organism evidence="2 3">
    <name type="scientific">Vibrio tritonius</name>
    <dbReference type="NCBI Taxonomy" id="1435069"/>
    <lineage>
        <taxon>Bacteria</taxon>
        <taxon>Pseudomonadati</taxon>
        <taxon>Pseudomonadota</taxon>
        <taxon>Gammaproteobacteria</taxon>
        <taxon>Vibrionales</taxon>
        <taxon>Vibrionaceae</taxon>
        <taxon>Vibrio</taxon>
    </lineage>
</organism>
<keyword evidence="1" id="KW-0812">Transmembrane</keyword>
<keyword evidence="1" id="KW-1133">Transmembrane helix</keyword>
<reference evidence="3" key="1">
    <citation type="submission" date="2023-07" db="EMBL/GenBank/DDBJ databases">
        <title>Molecular identification of indigenous halophilic bacteria isolated from red sea cost, biodegradation of synthetic dyes and assessment of degraded metabolite toxicity.</title>
        <authorList>
            <person name="Chaieb K."/>
            <person name="Altayb H.N."/>
        </authorList>
    </citation>
    <scope>NUCLEOTIDE SEQUENCE [LARGE SCALE GENOMIC DNA]</scope>
    <source>
        <strain evidence="3">K20</strain>
    </source>
</reference>
<comment type="caution">
    <text evidence="2">The sequence shown here is derived from an EMBL/GenBank/DDBJ whole genome shotgun (WGS) entry which is preliminary data.</text>
</comment>
<protein>
    <submittedName>
        <fullName evidence="2">DUF962 domain-containing protein</fullName>
    </submittedName>
</protein>
<keyword evidence="3" id="KW-1185">Reference proteome</keyword>
<feature type="transmembrane region" description="Helical" evidence="1">
    <location>
        <begin position="24"/>
        <end position="45"/>
    </location>
</feature>
<evidence type="ECO:0000256" key="1">
    <source>
        <dbReference type="SAM" id="Phobius"/>
    </source>
</evidence>